<dbReference type="Pfam" id="PF01035">
    <property type="entry name" value="DNA_binding_1"/>
    <property type="match status" value="1"/>
</dbReference>
<gene>
    <name evidence="12" type="ORF">GTH32_15070</name>
</gene>
<dbReference type="Gene3D" id="3.30.160.70">
    <property type="entry name" value="Methylated DNA-protein cysteine methyltransferase domain"/>
    <property type="match status" value="1"/>
</dbReference>
<dbReference type="GO" id="GO:0006307">
    <property type="term" value="P:DNA alkylation repair"/>
    <property type="evidence" value="ECO:0007669"/>
    <property type="project" value="UniProtKB-UniRule"/>
</dbReference>
<comment type="catalytic activity">
    <reaction evidence="8 9">
        <text>a 6-O-methyl-2'-deoxyguanosine in DNA + L-cysteinyl-[protein] = S-methyl-L-cysteinyl-[protein] + a 2'-deoxyguanosine in DNA</text>
        <dbReference type="Rhea" id="RHEA:24000"/>
        <dbReference type="Rhea" id="RHEA-COMP:10131"/>
        <dbReference type="Rhea" id="RHEA-COMP:10132"/>
        <dbReference type="Rhea" id="RHEA-COMP:11367"/>
        <dbReference type="Rhea" id="RHEA-COMP:11368"/>
        <dbReference type="ChEBI" id="CHEBI:29950"/>
        <dbReference type="ChEBI" id="CHEBI:82612"/>
        <dbReference type="ChEBI" id="CHEBI:85445"/>
        <dbReference type="ChEBI" id="CHEBI:85448"/>
        <dbReference type="EC" id="2.1.1.63"/>
    </reaction>
</comment>
<evidence type="ECO:0000256" key="5">
    <source>
        <dbReference type="ARBA" id="ARBA00022679"/>
    </source>
</evidence>
<name>A0A7X5LN85_9ALTE</name>
<evidence type="ECO:0000259" key="11">
    <source>
        <dbReference type="Pfam" id="PF02870"/>
    </source>
</evidence>
<dbReference type="PROSITE" id="PS00374">
    <property type="entry name" value="MGMT"/>
    <property type="match status" value="1"/>
</dbReference>
<evidence type="ECO:0000256" key="2">
    <source>
        <dbReference type="ARBA" id="ARBA00008711"/>
    </source>
</evidence>
<evidence type="ECO:0000256" key="6">
    <source>
        <dbReference type="ARBA" id="ARBA00022763"/>
    </source>
</evidence>
<dbReference type="RefSeq" id="WP_163087261.1">
    <property type="nucleotide sequence ID" value="NZ_JAAAWN010000023.1"/>
</dbReference>
<dbReference type="Proteomes" id="UP000470213">
    <property type="component" value="Unassembled WGS sequence"/>
</dbReference>
<keyword evidence="7 9" id="KW-0234">DNA repair</keyword>
<keyword evidence="3 9" id="KW-0963">Cytoplasm</keyword>
<evidence type="ECO:0000256" key="4">
    <source>
        <dbReference type="ARBA" id="ARBA00022603"/>
    </source>
</evidence>
<evidence type="ECO:0000259" key="10">
    <source>
        <dbReference type="Pfam" id="PF01035"/>
    </source>
</evidence>
<keyword evidence="13" id="KW-1185">Reference proteome</keyword>
<organism evidence="12 13">
    <name type="scientific">Alteromonas profundi</name>
    <dbReference type="NCBI Taxonomy" id="2696062"/>
    <lineage>
        <taxon>Bacteria</taxon>
        <taxon>Pseudomonadati</taxon>
        <taxon>Pseudomonadota</taxon>
        <taxon>Gammaproteobacteria</taxon>
        <taxon>Alteromonadales</taxon>
        <taxon>Alteromonadaceae</taxon>
        <taxon>Alteromonas/Salinimonas group</taxon>
        <taxon>Alteromonas</taxon>
    </lineage>
</organism>
<dbReference type="CDD" id="cd06445">
    <property type="entry name" value="ATase"/>
    <property type="match status" value="1"/>
</dbReference>
<feature type="active site" description="Nucleophile; methyl group acceptor" evidence="9">
    <location>
        <position position="131"/>
    </location>
</feature>
<reference evidence="12 13" key="1">
    <citation type="submission" date="2020-01" db="EMBL/GenBank/DDBJ databases">
        <authorList>
            <person name="Chen J."/>
            <person name="Zhu S."/>
            <person name="Yang J."/>
        </authorList>
    </citation>
    <scope>NUCLEOTIDE SEQUENCE [LARGE SCALE GENOMIC DNA]</scope>
    <source>
        <strain evidence="12 13">345S023</strain>
    </source>
</reference>
<evidence type="ECO:0000313" key="12">
    <source>
        <dbReference type="EMBL" id="NDV92497.1"/>
    </source>
</evidence>
<keyword evidence="4 9" id="KW-0489">Methyltransferase</keyword>
<dbReference type="InterPro" id="IPR008332">
    <property type="entry name" value="MethylG_MeTrfase_N"/>
</dbReference>
<evidence type="ECO:0000256" key="7">
    <source>
        <dbReference type="ARBA" id="ARBA00023204"/>
    </source>
</evidence>
<dbReference type="InterPro" id="IPR014048">
    <property type="entry name" value="MethylDNA_cys_MeTrfase_DNA-bd"/>
</dbReference>
<dbReference type="FunFam" id="1.10.10.10:FF:000214">
    <property type="entry name" value="Methylated-DNA--protein-cysteine methyltransferase"/>
    <property type="match status" value="1"/>
</dbReference>
<evidence type="ECO:0000313" key="13">
    <source>
        <dbReference type="Proteomes" id="UP000470213"/>
    </source>
</evidence>
<dbReference type="SUPFAM" id="SSF46767">
    <property type="entry name" value="Methylated DNA-protein cysteine methyltransferase, C-terminal domain"/>
    <property type="match status" value="1"/>
</dbReference>
<sequence>MKRVSTCVENVQFVDYLSTSQGLLEIIANKEGVSAVTFVQSPRLSPNANEIVCQAKAQLSQYFKRTRTEFSLPLAAEGTQFQKAVWQALLSIKYGETASYADIATALNNPKAVRAVGMANSKNPIAIIVPCHRVIGSNKTLTGYAGGLDKKQYLLNLEGAQGVLWE</sequence>
<dbReference type="EMBL" id="JAAAWN010000023">
    <property type="protein sequence ID" value="NDV92497.1"/>
    <property type="molecule type" value="Genomic_DNA"/>
</dbReference>
<proteinExistence type="inferred from homology"/>
<comment type="function">
    <text evidence="9">Involved in the cellular defense against the biological effects of O6-methylguanine (O6-MeG) and O4-methylthymine (O4-MeT) in DNA. Repairs the methylated nucleobase in DNA by stoichiometrically transferring the methyl group to a cysteine residue in the enzyme. This is a suicide reaction: the enzyme is irreversibly inactivated.</text>
</comment>
<comment type="caution">
    <text evidence="12">The sequence shown here is derived from an EMBL/GenBank/DDBJ whole genome shotgun (WGS) entry which is preliminary data.</text>
</comment>
<dbReference type="NCBIfam" id="TIGR00589">
    <property type="entry name" value="ogt"/>
    <property type="match status" value="1"/>
</dbReference>
<dbReference type="Pfam" id="PF02870">
    <property type="entry name" value="Methyltransf_1N"/>
    <property type="match status" value="1"/>
</dbReference>
<dbReference type="Gene3D" id="1.10.10.10">
    <property type="entry name" value="Winged helix-like DNA-binding domain superfamily/Winged helix DNA-binding domain"/>
    <property type="match status" value="1"/>
</dbReference>
<keyword evidence="6 9" id="KW-0227">DNA damage</keyword>
<keyword evidence="5 9" id="KW-0808">Transferase</keyword>
<comment type="catalytic activity">
    <reaction evidence="1 9">
        <text>a 4-O-methyl-thymidine in DNA + L-cysteinyl-[protein] = a thymidine in DNA + S-methyl-L-cysteinyl-[protein]</text>
        <dbReference type="Rhea" id="RHEA:53428"/>
        <dbReference type="Rhea" id="RHEA-COMP:10131"/>
        <dbReference type="Rhea" id="RHEA-COMP:10132"/>
        <dbReference type="Rhea" id="RHEA-COMP:13555"/>
        <dbReference type="Rhea" id="RHEA-COMP:13556"/>
        <dbReference type="ChEBI" id="CHEBI:29950"/>
        <dbReference type="ChEBI" id="CHEBI:82612"/>
        <dbReference type="ChEBI" id="CHEBI:137386"/>
        <dbReference type="ChEBI" id="CHEBI:137387"/>
        <dbReference type="EC" id="2.1.1.63"/>
    </reaction>
</comment>
<dbReference type="InterPro" id="IPR023546">
    <property type="entry name" value="MGMT"/>
</dbReference>
<evidence type="ECO:0000256" key="1">
    <source>
        <dbReference type="ARBA" id="ARBA00001286"/>
    </source>
</evidence>
<dbReference type="EC" id="2.1.1.63" evidence="9"/>
<dbReference type="SUPFAM" id="SSF53155">
    <property type="entry name" value="Methylated DNA-protein cysteine methyltransferase domain"/>
    <property type="match status" value="1"/>
</dbReference>
<dbReference type="InterPro" id="IPR001497">
    <property type="entry name" value="MethylDNA_cys_MeTrfase_AS"/>
</dbReference>
<dbReference type="GO" id="GO:0005737">
    <property type="term" value="C:cytoplasm"/>
    <property type="evidence" value="ECO:0007669"/>
    <property type="project" value="UniProtKB-SubCell"/>
</dbReference>
<dbReference type="GO" id="GO:0032259">
    <property type="term" value="P:methylation"/>
    <property type="evidence" value="ECO:0007669"/>
    <property type="project" value="UniProtKB-KW"/>
</dbReference>
<dbReference type="InterPro" id="IPR036388">
    <property type="entry name" value="WH-like_DNA-bd_sf"/>
</dbReference>
<comment type="subcellular location">
    <subcellularLocation>
        <location evidence="9">Cytoplasm</location>
    </subcellularLocation>
</comment>
<dbReference type="InterPro" id="IPR036217">
    <property type="entry name" value="MethylDNA_cys_MeTrfase_DNAb"/>
</dbReference>
<dbReference type="HAMAP" id="MF_00772">
    <property type="entry name" value="OGT"/>
    <property type="match status" value="1"/>
</dbReference>
<comment type="similarity">
    <text evidence="2 9">Belongs to the MGMT family.</text>
</comment>
<evidence type="ECO:0000256" key="9">
    <source>
        <dbReference type="HAMAP-Rule" id="MF_00772"/>
    </source>
</evidence>
<accession>A0A7X5LN85</accession>
<dbReference type="AlphaFoldDB" id="A0A7X5LN85"/>
<dbReference type="GO" id="GO:0003908">
    <property type="term" value="F:methylated-DNA-[protein]-cysteine S-methyltransferase activity"/>
    <property type="evidence" value="ECO:0007669"/>
    <property type="project" value="UniProtKB-UniRule"/>
</dbReference>
<feature type="domain" description="Methylguanine DNA methyltransferase ribonuclease-like" evidence="11">
    <location>
        <begin position="16"/>
        <end position="75"/>
    </location>
</feature>
<evidence type="ECO:0000256" key="3">
    <source>
        <dbReference type="ARBA" id="ARBA00022490"/>
    </source>
</evidence>
<feature type="domain" description="Methylated-DNA-[protein]-cysteine S-methyltransferase DNA binding" evidence="10">
    <location>
        <begin position="80"/>
        <end position="160"/>
    </location>
</feature>
<comment type="miscellaneous">
    <text evidence="9">This enzyme catalyzes only one turnover and therefore is not strictly catalytic. According to one definition, an enzyme is a biocatalyst that acts repeatedly and over many reaction cycles.</text>
</comment>
<protein>
    <recommendedName>
        <fullName evidence="9">Methylated-DNA--protein-cysteine methyltransferase</fullName>
        <ecNumber evidence="9">2.1.1.63</ecNumber>
    </recommendedName>
    <alternativeName>
        <fullName evidence="9">6-O-methylguanine-DNA methyltransferase</fullName>
        <shortName evidence="9">MGMT</shortName>
    </alternativeName>
    <alternativeName>
        <fullName evidence="9">O-6-methylguanine-DNA-alkyltransferase</fullName>
    </alternativeName>
</protein>
<dbReference type="PANTHER" id="PTHR10815:SF5">
    <property type="entry name" value="METHYLATED-DNA--PROTEIN-CYSTEINE METHYLTRANSFERASE"/>
    <property type="match status" value="1"/>
</dbReference>
<evidence type="ECO:0000256" key="8">
    <source>
        <dbReference type="ARBA" id="ARBA00049348"/>
    </source>
</evidence>
<dbReference type="InterPro" id="IPR036631">
    <property type="entry name" value="MGMT_N_sf"/>
</dbReference>
<dbReference type="PANTHER" id="PTHR10815">
    <property type="entry name" value="METHYLATED-DNA--PROTEIN-CYSTEINE METHYLTRANSFERASE"/>
    <property type="match status" value="1"/>
</dbReference>